<feature type="compositionally biased region" description="Low complexity" evidence="4">
    <location>
        <begin position="486"/>
        <end position="500"/>
    </location>
</feature>
<dbReference type="InterPro" id="IPR002777">
    <property type="entry name" value="PFD_beta-like"/>
</dbReference>
<protein>
    <submittedName>
        <fullName evidence="5">Prefoldin subunit</fullName>
    </submittedName>
</protein>
<dbReference type="GO" id="GO:0016272">
    <property type="term" value="C:prefoldin complex"/>
    <property type="evidence" value="ECO:0007669"/>
    <property type="project" value="InterPro"/>
</dbReference>
<sequence length="869" mass="95520">MRPSSTSSCTGRMYQVLFGQQSHLYYLCLSVEPYRSIAVLDHSLRPVRRIDVKDVLSFHRRVLSNEPGHQSASVTHSDVSFICNCLQLLQVFELQLSSDKGGWLRFGLPTTEECDQLCSSVQLHFGVPVYNYGSLSTNFRAALGPKAAATSKTVDNGPNSVCKNYRLVRDDFYASTAGDFLTQLGITCGDNDQGQSDPPAEFSPDYPVIMEGPLESASYVSFRSMRKPQMQPFSVYRAEWYLSTHRGDPGEFYPAASCSNDIFYLSDWTIGRYVQLRVYKAVGTGVNRKFVFTTATRGPVRFSNVLAHNILLNISKDNEAHDVLICAEQFRTIAVHLNKLPFAPVGETHSFDTRLSTKLSLMHIKSASRSIQLPGDGVEEPGSENVDNNGMPDSVSASMETVIRPAVTYESTGSFGSYDDDNSDFLGELEGNAGAATSGSDAPRPTVDPELLHTKSLLSADAATGPCGSDGAHSSVASASRDTSDAAQATAEEIGATTATKQQPITDESEKSDKYPPKKQQPPDESKVPKVPKAKQPVKAAAGGAATPPPEATRMGRMRGFFKNLFDKGRAAKNRSVSAKGVPKSVNPVVVKNAVPLAKARRQGPASPGQGTAPGAAAPTPTKLYEKFVEVQLQCRCGGLYLWDDEVELELKWTRLEVQDCYEPPQQPEHFEDPLSCLELTLVYKCKGDSEQRLLPLTIRLASPQQRCTLYHAMLFNKYRGPFYVSSTSRSAVTPLQSIDQGERDLQRGLYSDVKEAYAKICVEGKKEALKKLEKERLRLLGQLDDLSQESAEHKLVLRTLESLPDDRRCYRIVGKVAVERTVAEVRPALTSYAQKVDELHKTYNDQLNFINEEVSKITRSLGTPADAS</sequence>
<dbReference type="CDD" id="cd23163">
    <property type="entry name" value="Prefoldin_2"/>
    <property type="match status" value="1"/>
</dbReference>
<dbReference type="InterPro" id="IPR027235">
    <property type="entry name" value="PFD2"/>
</dbReference>
<gene>
    <name evidence="5" type="ORF">BOVATA_033410</name>
</gene>
<feature type="region of interest" description="Disordered" evidence="4">
    <location>
        <begin position="371"/>
        <end position="390"/>
    </location>
</feature>
<evidence type="ECO:0000256" key="2">
    <source>
        <dbReference type="ARBA" id="ARBA00023186"/>
    </source>
</evidence>
<keyword evidence="6" id="KW-1185">Reference proteome</keyword>
<feature type="compositionally biased region" description="Basic and acidic residues" evidence="4">
    <location>
        <begin position="508"/>
        <end position="528"/>
    </location>
</feature>
<proteinExistence type="inferred from homology"/>
<dbReference type="Gene3D" id="1.10.287.370">
    <property type="match status" value="1"/>
</dbReference>
<evidence type="ECO:0000313" key="5">
    <source>
        <dbReference type="EMBL" id="GBE61848.1"/>
    </source>
</evidence>
<accession>A0A2H6KFS5</accession>
<dbReference type="AlphaFoldDB" id="A0A2H6KFS5"/>
<comment type="caution">
    <text evidence="5">The sequence shown here is derived from an EMBL/GenBank/DDBJ whole genome shotgun (WGS) entry which is preliminary data.</text>
</comment>
<keyword evidence="2" id="KW-0143">Chaperone</keyword>
<evidence type="ECO:0000256" key="4">
    <source>
        <dbReference type="SAM" id="MobiDB-lite"/>
    </source>
</evidence>
<dbReference type="GO" id="GO:0051082">
    <property type="term" value="F:unfolded protein binding"/>
    <property type="evidence" value="ECO:0007669"/>
    <property type="project" value="InterPro"/>
</dbReference>
<organism evidence="5 6">
    <name type="scientific">Babesia ovata</name>
    <dbReference type="NCBI Taxonomy" id="189622"/>
    <lineage>
        <taxon>Eukaryota</taxon>
        <taxon>Sar</taxon>
        <taxon>Alveolata</taxon>
        <taxon>Apicomplexa</taxon>
        <taxon>Aconoidasida</taxon>
        <taxon>Piroplasmida</taxon>
        <taxon>Babesiidae</taxon>
        <taxon>Babesia</taxon>
    </lineage>
</organism>
<dbReference type="Proteomes" id="UP000236319">
    <property type="component" value="Unassembled WGS sequence"/>
</dbReference>
<dbReference type="Pfam" id="PF01920">
    <property type="entry name" value="Prefoldin_2"/>
    <property type="match status" value="1"/>
</dbReference>
<dbReference type="GO" id="GO:0006457">
    <property type="term" value="P:protein folding"/>
    <property type="evidence" value="ECO:0007669"/>
    <property type="project" value="InterPro"/>
</dbReference>
<feature type="region of interest" description="Disordered" evidence="4">
    <location>
        <begin position="462"/>
        <end position="556"/>
    </location>
</feature>
<dbReference type="PANTHER" id="PTHR13303">
    <property type="entry name" value="PREFOLDIN SUBUNIT 2"/>
    <property type="match status" value="1"/>
</dbReference>
<dbReference type="InterPro" id="IPR009053">
    <property type="entry name" value="Prefoldin"/>
</dbReference>
<evidence type="ECO:0000256" key="1">
    <source>
        <dbReference type="ARBA" id="ARBA00008045"/>
    </source>
</evidence>
<dbReference type="RefSeq" id="XP_028868091.1">
    <property type="nucleotide sequence ID" value="XM_029012258.1"/>
</dbReference>
<dbReference type="EMBL" id="BDSA01000003">
    <property type="protein sequence ID" value="GBE61848.1"/>
    <property type="molecule type" value="Genomic_DNA"/>
</dbReference>
<evidence type="ECO:0000256" key="3">
    <source>
        <dbReference type="SAM" id="Coils"/>
    </source>
</evidence>
<dbReference type="OrthoDB" id="365655at2759"/>
<dbReference type="VEuPathDB" id="PiroplasmaDB:BOVATA_033410"/>
<dbReference type="SUPFAM" id="SSF46579">
    <property type="entry name" value="Prefoldin"/>
    <property type="match status" value="1"/>
</dbReference>
<feature type="compositionally biased region" description="Low complexity" evidence="4">
    <location>
        <begin position="529"/>
        <end position="546"/>
    </location>
</feature>
<feature type="region of interest" description="Disordered" evidence="4">
    <location>
        <begin position="411"/>
        <end position="448"/>
    </location>
</feature>
<dbReference type="GeneID" id="39875618"/>
<keyword evidence="3" id="KW-0175">Coiled coil</keyword>
<feature type="coiled-coil region" evidence="3">
    <location>
        <begin position="763"/>
        <end position="790"/>
    </location>
</feature>
<comment type="similarity">
    <text evidence="1">Belongs to the prefoldin subunit beta family.</text>
</comment>
<evidence type="ECO:0000313" key="6">
    <source>
        <dbReference type="Proteomes" id="UP000236319"/>
    </source>
</evidence>
<name>A0A2H6KFS5_9APIC</name>
<reference evidence="5 6" key="1">
    <citation type="journal article" date="2017" name="BMC Genomics">
        <title>Whole-genome assembly of Babesia ovata and comparative genomics between closely related pathogens.</title>
        <authorList>
            <person name="Yamagishi J."/>
            <person name="Asada M."/>
            <person name="Hakimi H."/>
            <person name="Tanaka T.Q."/>
            <person name="Sugimoto C."/>
            <person name="Kawazu S."/>
        </authorList>
    </citation>
    <scope>NUCLEOTIDE SEQUENCE [LARGE SCALE GENOMIC DNA]</scope>
    <source>
        <strain evidence="5 6">Miyake</strain>
    </source>
</reference>